<evidence type="ECO:0000313" key="2">
    <source>
        <dbReference type="EMBL" id="KAJ6989700.1"/>
    </source>
</evidence>
<protein>
    <submittedName>
        <fullName evidence="2">Uncharacterized protein</fullName>
    </submittedName>
</protein>
<gene>
    <name evidence="2" type="ORF">NC653_018251</name>
</gene>
<sequence>MNNAEHKEARLQKKQLEHTQKWMKRPYKSNQQQSSQSRMMRRQQQSSPATVTPTDQQNGWKMKGYL</sequence>
<feature type="compositionally biased region" description="Low complexity" evidence="1">
    <location>
        <begin position="31"/>
        <end position="47"/>
    </location>
</feature>
<feature type="compositionally biased region" description="Basic and acidic residues" evidence="1">
    <location>
        <begin position="1"/>
        <end position="20"/>
    </location>
</feature>
<dbReference type="EMBL" id="JAQIZT010000007">
    <property type="protein sequence ID" value="KAJ6989700.1"/>
    <property type="molecule type" value="Genomic_DNA"/>
</dbReference>
<keyword evidence="3" id="KW-1185">Reference proteome</keyword>
<dbReference type="AlphaFoldDB" id="A0AAD6VUP9"/>
<organism evidence="2 3">
    <name type="scientific">Populus alba x Populus x berolinensis</name>
    <dbReference type="NCBI Taxonomy" id="444605"/>
    <lineage>
        <taxon>Eukaryota</taxon>
        <taxon>Viridiplantae</taxon>
        <taxon>Streptophyta</taxon>
        <taxon>Embryophyta</taxon>
        <taxon>Tracheophyta</taxon>
        <taxon>Spermatophyta</taxon>
        <taxon>Magnoliopsida</taxon>
        <taxon>eudicotyledons</taxon>
        <taxon>Gunneridae</taxon>
        <taxon>Pentapetalae</taxon>
        <taxon>rosids</taxon>
        <taxon>fabids</taxon>
        <taxon>Malpighiales</taxon>
        <taxon>Salicaceae</taxon>
        <taxon>Saliceae</taxon>
        <taxon>Populus</taxon>
    </lineage>
</organism>
<dbReference type="Proteomes" id="UP001164929">
    <property type="component" value="Chromosome 7"/>
</dbReference>
<reference evidence="2" key="1">
    <citation type="journal article" date="2023" name="Mol. Ecol. Resour.">
        <title>Chromosome-level genome assembly of a triploid poplar Populus alba 'Berolinensis'.</title>
        <authorList>
            <person name="Chen S."/>
            <person name="Yu Y."/>
            <person name="Wang X."/>
            <person name="Wang S."/>
            <person name="Zhang T."/>
            <person name="Zhou Y."/>
            <person name="He R."/>
            <person name="Meng N."/>
            <person name="Wang Y."/>
            <person name="Liu W."/>
            <person name="Liu Z."/>
            <person name="Liu J."/>
            <person name="Guo Q."/>
            <person name="Huang H."/>
            <person name="Sederoff R.R."/>
            <person name="Wang G."/>
            <person name="Qu G."/>
            <person name="Chen S."/>
        </authorList>
    </citation>
    <scope>NUCLEOTIDE SEQUENCE</scope>
    <source>
        <strain evidence="2">SC-2020</strain>
    </source>
</reference>
<comment type="caution">
    <text evidence="2">The sequence shown here is derived from an EMBL/GenBank/DDBJ whole genome shotgun (WGS) entry which is preliminary data.</text>
</comment>
<name>A0AAD6VUP9_9ROSI</name>
<proteinExistence type="predicted"/>
<evidence type="ECO:0000313" key="3">
    <source>
        <dbReference type="Proteomes" id="UP001164929"/>
    </source>
</evidence>
<feature type="compositionally biased region" description="Polar residues" evidence="1">
    <location>
        <begin position="48"/>
        <end position="59"/>
    </location>
</feature>
<accession>A0AAD6VUP9</accession>
<evidence type="ECO:0000256" key="1">
    <source>
        <dbReference type="SAM" id="MobiDB-lite"/>
    </source>
</evidence>
<feature type="region of interest" description="Disordered" evidence="1">
    <location>
        <begin position="1"/>
        <end position="66"/>
    </location>
</feature>